<protein>
    <recommendedName>
        <fullName evidence="1">Integrase catalytic domain-containing protein</fullName>
    </recommendedName>
</protein>
<dbReference type="AlphaFoldDB" id="A0A8K0DBG9"/>
<dbReference type="GO" id="GO:0015074">
    <property type="term" value="P:DNA integration"/>
    <property type="evidence" value="ECO:0007669"/>
    <property type="project" value="InterPro"/>
</dbReference>
<dbReference type="Gene3D" id="3.30.420.10">
    <property type="entry name" value="Ribonuclease H-like superfamily/Ribonuclease H"/>
    <property type="match status" value="1"/>
</dbReference>
<dbReference type="InterPro" id="IPR012337">
    <property type="entry name" value="RNaseH-like_sf"/>
</dbReference>
<dbReference type="InterPro" id="IPR043502">
    <property type="entry name" value="DNA/RNA_pol_sf"/>
</dbReference>
<name>A0A8K0DBG9_IGNLU</name>
<dbReference type="GO" id="GO:0003676">
    <property type="term" value="F:nucleic acid binding"/>
    <property type="evidence" value="ECO:0007669"/>
    <property type="project" value="InterPro"/>
</dbReference>
<gene>
    <name evidence="2" type="ORF">ILUMI_08355</name>
</gene>
<dbReference type="PROSITE" id="PS50994">
    <property type="entry name" value="INTEGRASE"/>
    <property type="match status" value="1"/>
</dbReference>
<evidence type="ECO:0000259" key="1">
    <source>
        <dbReference type="PROSITE" id="PS50994"/>
    </source>
</evidence>
<dbReference type="Proteomes" id="UP000801492">
    <property type="component" value="Unassembled WGS sequence"/>
</dbReference>
<proteinExistence type="predicted"/>
<dbReference type="InterPro" id="IPR036397">
    <property type="entry name" value="RNaseH_sf"/>
</dbReference>
<dbReference type="SUPFAM" id="SSF53098">
    <property type="entry name" value="Ribonuclease H-like"/>
    <property type="match status" value="1"/>
</dbReference>
<feature type="domain" description="Integrase catalytic" evidence="1">
    <location>
        <begin position="8"/>
        <end position="191"/>
    </location>
</feature>
<dbReference type="EMBL" id="VTPC01003916">
    <property type="protein sequence ID" value="KAF2897820.1"/>
    <property type="molecule type" value="Genomic_DNA"/>
</dbReference>
<dbReference type="GO" id="GO:0071897">
    <property type="term" value="P:DNA biosynthetic process"/>
    <property type="evidence" value="ECO:0007669"/>
    <property type="project" value="UniProtKB-ARBA"/>
</dbReference>
<evidence type="ECO:0000313" key="2">
    <source>
        <dbReference type="EMBL" id="KAF2897820.1"/>
    </source>
</evidence>
<dbReference type="GO" id="GO:0042575">
    <property type="term" value="C:DNA polymerase complex"/>
    <property type="evidence" value="ECO:0007669"/>
    <property type="project" value="UniProtKB-ARBA"/>
</dbReference>
<accession>A0A8K0DBG9</accession>
<dbReference type="PANTHER" id="PTHR37984">
    <property type="entry name" value="PROTEIN CBG26694"/>
    <property type="match status" value="1"/>
</dbReference>
<dbReference type="PANTHER" id="PTHR37984:SF7">
    <property type="entry name" value="INTEGRASE CATALYTIC DOMAIN-CONTAINING PROTEIN"/>
    <property type="match status" value="1"/>
</dbReference>
<comment type="caution">
    <text evidence="2">The sequence shown here is derived from an EMBL/GenBank/DDBJ whole genome shotgun (WGS) entry which is preliminary data.</text>
</comment>
<dbReference type="InterPro" id="IPR001584">
    <property type="entry name" value="Integrase_cat-core"/>
</dbReference>
<organism evidence="2 3">
    <name type="scientific">Ignelater luminosus</name>
    <name type="common">Cucubano</name>
    <name type="synonym">Pyrophorus luminosus</name>
    <dbReference type="NCBI Taxonomy" id="2038154"/>
    <lineage>
        <taxon>Eukaryota</taxon>
        <taxon>Metazoa</taxon>
        <taxon>Ecdysozoa</taxon>
        <taxon>Arthropoda</taxon>
        <taxon>Hexapoda</taxon>
        <taxon>Insecta</taxon>
        <taxon>Pterygota</taxon>
        <taxon>Neoptera</taxon>
        <taxon>Endopterygota</taxon>
        <taxon>Coleoptera</taxon>
        <taxon>Polyphaga</taxon>
        <taxon>Elateriformia</taxon>
        <taxon>Elateroidea</taxon>
        <taxon>Elateridae</taxon>
        <taxon>Agrypninae</taxon>
        <taxon>Pyrophorini</taxon>
        <taxon>Ignelater</taxon>
    </lineage>
</organism>
<reference evidence="2" key="1">
    <citation type="submission" date="2019-08" db="EMBL/GenBank/DDBJ databases">
        <title>The genome of the North American firefly Photinus pyralis.</title>
        <authorList>
            <consortium name="Photinus pyralis genome working group"/>
            <person name="Fallon T.R."/>
            <person name="Sander Lower S.E."/>
            <person name="Weng J.-K."/>
        </authorList>
    </citation>
    <scope>NUCLEOTIDE SEQUENCE</scope>
    <source>
        <strain evidence="2">TRF0915ILg1</strain>
        <tissue evidence="2">Whole body</tissue>
    </source>
</reference>
<keyword evidence="3" id="KW-1185">Reference proteome</keyword>
<sequence length="191" mass="22087">MGQQITVHGLSPDDSKIKVILEMPSSTNRKELQRFLGMVTYDIEVHYVPERINLNATNHKVMKIQKATSKDAVCNSLSFYVKNGWPLNYRQDLLSKLHYGPFGVNKTQDRARHQEWEFRHITSSPLYPQSNELVERNVQIVKKSLIKAKQANRDMYLVLLQYINSPIEGINLSPAQLLMARTLREILPINQ</sequence>
<evidence type="ECO:0000313" key="3">
    <source>
        <dbReference type="Proteomes" id="UP000801492"/>
    </source>
</evidence>
<dbReference type="OrthoDB" id="6760780at2759"/>
<dbReference type="InterPro" id="IPR050951">
    <property type="entry name" value="Retrovirus_Pol_polyprotein"/>
</dbReference>
<dbReference type="SUPFAM" id="SSF56672">
    <property type="entry name" value="DNA/RNA polymerases"/>
    <property type="match status" value="1"/>
</dbReference>